<dbReference type="SMART" id="SM01294">
    <property type="entry name" value="PKS_PP_betabranch"/>
    <property type="match status" value="1"/>
</dbReference>
<evidence type="ECO:0000259" key="14">
    <source>
        <dbReference type="PROSITE" id="PS52004"/>
    </source>
</evidence>
<dbReference type="InterPro" id="IPR001227">
    <property type="entry name" value="Ac_transferase_dom_sf"/>
</dbReference>
<evidence type="ECO:0000313" key="17">
    <source>
        <dbReference type="Proteomes" id="UP000467130"/>
    </source>
</evidence>
<evidence type="ECO:0000259" key="15">
    <source>
        <dbReference type="PROSITE" id="PS52019"/>
    </source>
</evidence>
<dbReference type="Gene3D" id="3.10.129.110">
    <property type="entry name" value="Polyketide synthase dehydratase"/>
    <property type="match status" value="1"/>
</dbReference>
<dbReference type="Pfam" id="PF00109">
    <property type="entry name" value="ketoacyl-synt"/>
    <property type="match status" value="1"/>
</dbReference>
<dbReference type="GO" id="GO:0031177">
    <property type="term" value="F:phosphopantetheine binding"/>
    <property type="evidence" value="ECO:0007669"/>
    <property type="project" value="InterPro"/>
</dbReference>
<feature type="domain" description="Ketosynthase family 3 (KS3)" evidence="14">
    <location>
        <begin position="38"/>
        <end position="463"/>
    </location>
</feature>
<dbReference type="FunFam" id="3.40.50.720:FF:000381">
    <property type="entry name" value="Probable polyketide synthase pks17"/>
    <property type="match status" value="1"/>
</dbReference>
<dbReference type="InterPro" id="IPR015083">
    <property type="entry name" value="NorB/c/GfsB-D-like_docking"/>
</dbReference>
<dbReference type="PANTHER" id="PTHR43775">
    <property type="entry name" value="FATTY ACID SYNTHASE"/>
    <property type="match status" value="1"/>
</dbReference>
<dbReference type="SMART" id="SM00823">
    <property type="entry name" value="PKS_PP"/>
    <property type="match status" value="1"/>
</dbReference>
<dbReference type="Gene3D" id="3.40.50.720">
    <property type="entry name" value="NAD(P)-binding Rossmann-like Domain"/>
    <property type="match status" value="3"/>
</dbReference>
<evidence type="ECO:0000256" key="12">
    <source>
        <dbReference type="PROSITE-ProRule" id="PRU01363"/>
    </source>
</evidence>
<feature type="region of interest" description="N-terminal hotdog fold" evidence="12">
    <location>
        <begin position="933"/>
        <end position="1056"/>
    </location>
</feature>
<dbReference type="SUPFAM" id="SSF47336">
    <property type="entry name" value="ACP-like"/>
    <property type="match status" value="1"/>
</dbReference>
<dbReference type="InterPro" id="IPR042104">
    <property type="entry name" value="PKS_dehydratase_sf"/>
</dbReference>
<evidence type="ECO:0000256" key="4">
    <source>
        <dbReference type="ARBA" id="ARBA00022450"/>
    </source>
</evidence>
<dbReference type="RefSeq" id="WP_163788804.1">
    <property type="nucleotide sequence ID" value="NZ_AP022587.1"/>
</dbReference>
<dbReference type="InterPro" id="IPR018201">
    <property type="entry name" value="Ketoacyl_synth_AS"/>
</dbReference>
<dbReference type="PROSITE" id="PS52019">
    <property type="entry name" value="PKS_MFAS_DH"/>
    <property type="match status" value="1"/>
</dbReference>
<evidence type="ECO:0000256" key="5">
    <source>
        <dbReference type="ARBA" id="ARBA00022553"/>
    </source>
</evidence>
<dbReference type="PROSITE" id="PS52004">
    <property type="entry name" value="KS3_2"/>
    <property type="match status" value="1"/>
</dbReference>
<dbReference type="InterPro" id="IPR013154">
    <property type="entry name" value="ADH-like_N"/>
</dbReference>
<feature type="domain" description="Carrier" evidence="13">
    <location>
        <begin position="1969"/>
        <end position="2047"/>
    </location>
</feature>
<dbReference type="Pfam" id="PF02801">
    <property type="entry name" value="Ketoacyl-synt_C"/>
    <property type="match status" value="1"/>
</dbReference>
<dbReference type="FunFam" id="3.40.366.10:FF:000002">
    <property type="entry name" value="Probable polyketide synthase 2"/>
    <property type="match status" value="1"/>
</dbReference>
<dbReference type="InterPro" id="IPR006162">
    <property type="entry name" value="Ppantetheine_attach_site"/>
</dbReference>
<dbReference type="Pfam" id="PF00698">
    <property type="entry name" value="Acyl_transf_1"/>
    <property type="match status" value="1"/>
</dbReference>
<proteinExistence type="predicted"/>
<dbReference type="Pfam" id="PF22953">
    <property type="entry name" value="SpnB_Rossmann"/>
    <property type="match status" value="1"/>
</dbReference>
<dbReference type="Gene3D" id="3.90.180.10">
    <property type="entry name" value="Medium-chain alcohol dehydrogenases, catalytic domain"/>
    <property type="match status" value="1"/>
</dbReference>
<keyword evidence="5" id="KW-0597">Phosphoprotein</keyword>
<dbReference type="InterPro" id="IPR049551">
    <property type="entry name" value="PKS_DH_C"/>
</dbReference>
<dbReference type="InterPro" id="IPR049900">
    <property type="entry name" value="PKS_mFAS_DH"/>
</dbReference>
<evidence type="ECO:0000313" key="16">
    <source>
        <dbReference type="EMBL" id="BBY20824.1"/>
    </source>
</evidence>
<reference evidence="16 17" key="1">
    <citation type="journal article" date="2019" name="Emerg. Microbes Infect.">
        <title>Comprehensive subspecies identification of 175 nontuberculous mycobacteria species based on 7547 genomic profiles.</title>
        <authorList>
            <person name="Matsumoto Y."/>
            <person name="Kinjo T."/>
            <person name="Motooka D."/>
            <person name="Nabeya D."/>
            <person name="Jung N."/>
            <person name="Uechi K."/>
            <person name="Horii T."/>
            <person name="Iida T."/>
            <person name="Fujita J."/>
            <person name="Nakamura S."/>
        </authorList>
    </citation>
    <scope>NUCLEOTIDE SEQUENCE [LARGE SCALE GENOMIC DNA]</scope>
    <source>
        <strain evidence="16 17">JCM 17783</strain>
    </source>
</reference>
<dbReference type="Pfam" id="PF00550">
    <property type="entry name" value="PP-binding"/>
    <property type="match status" value="1"/>
</dbReference>
<dbReference type="PANTHER" id="PTHR43775:SF51">
    <property type="entry name" value="INACTIVE PHENOLPHTHIOCEROL SYNTHESIS POLYKETIDE SYNTHASE TYPE I PKS1-RELATED"/>
    <property type="match status" value="1"/>
</dbReference>
<dbReference type="Proteomes" id="UP000467130">
    <property type="component" value="Chromosome"/>
</dbReference>
<feature type="active site" description="Proton acceptor; for dehydratase activity" evidence="12">
    <location>
        <position position="965"/>
    </location>
</feature>
<dbReference type="InterPro" id="IPR036291">
    <property type="entry name" value="NAD(P)-bd_dom_sf"/>
</dbReference>
<dbReference type="InterPro" id="IPR036736">
    <property type="entry name" value="ACP-like_sf"/>
</dbReference>
<dbReference type="SMART" id="SM00827">
    <property type="entry name" value="PKS_AT"/>
    <property type="match status" value="1"/>
</dbReference>
<dbReference type="Pfam" id="PF08990">
    <property type="entry name" value="Docking"/>
    <property type="match status" value="1"/>
</dbReference>
<name>A0A7I7Q362_9MYCO</name>
<dbReference type="Gene3D" id="1.10.1200.10">
    <property type="entry name" value="ACP-like"/>
    <property type="match status" value="1"/>
</dbReference>
<dbReference type="PROSITE" id="PS00606">
    <property type="entry name" value="KS3_1"/>
    <property type="match status" value="1"/>
</dbReference>
<dbReference type="Gene3D" id="3.40.366.10">
    <property type="entry name" value="Malonyl-Coenzyme A Acyl Carrier Protein, domain 2"/>
    <property type="match status" value="1"/>
</dbReference>
<gene>
    <name evidence="16" type="primary">pks7</name>
    <name evidence="16" type="ORF">MSTO_10290</name>
</gene>
<dbReference type="InterPro" id="IPR014031">
    <property type="entry name" value="Ketoacyl_synth_C"/>
</dbReference>
<dbReference type="SMART" id="SM00829">
    <property type="entry name" value="PKS_ER"/>
    <property type="match status" value="1"/>
</dbReference>
<dbReference type="Gene3D" id="3.40.47.10">
    <property type="match status" value="1"/>
</dbReference>
<dbReference type="SUPFAM" id="SSF55048">
    <property type="entry name" value="Probable ACP-binding domain of malonyl-CoA ACP transacylase"/>
    <property type="match status" value="1"/>
</dbReference>
<keyword evidence="7" id="KW-0276">Fatty acid metabolism</keyword>
<dbReference type="GO" id="GO:0004315">
    <property type="term" value="F:3-oxoacyl-[acyl-carrier-protein] synthase activity"/>
    <property type="evidence" value="ECO:0007669"/>
    <property type="project" value="InterPro"/>
</dbReference>
<dbReference type="SUPFAM" id="SSF50129">
    <property type="entry name" value="GroES-like"/>
    <property type="match status" value="1"/>
</dbReference>
<dbReference type="PROSITE" id="PS50075">
    <property type="entry name" value="CARRIER"/>
    <property type="match status" value="1"/>
</dbReference>
<dbReference type="InterPro" id="IPR020806">
    <property type="entry name" value="PKS_PP-bd"/>
</dbReference>
<dbReference type="Pfam" id="PF16197">
    <property type="entry name" value="KAsynt_C_assoc"/>
    <property type="match status" value="1"/>
</dbReference>
<dbReference type="CDD" id="cd05195">
    <property type="entry name" value="enoyl_red"/>
    <property type="match status" value="1"/>
</dbReference>
<keyword evidence="8" id="KW-0443">Lipid metabolism</keyword>
<dbReference type="InterPro" id="IPR014030">
    <property type="entry name" value="Ketoacyl_synth_N"/>
</dbReference>
<dbReference type="SMART" id="SM00822">
    <property type="entry name" value="PKS_KR"/>
    <property type="match status" value="1"/>
</dbReference>
<dbReference type="KEGG" id="msto:MSTO_10290"/>
<keyword evidence="17" id="KW-1185">Reference proteome</keyword>
<dbReference type="Pfam" id="PF08240">
    <property type="entry name" value="ADH_N"/>
    <property type="match status" value="1"/>
</dbReference>
<dbReference type="FunFam" id="3.40.50.720:FF:000209">
    <property type="entry name" value="Polyketide synthase Pks12"/>
    <property type="match status" value="1"/>
</dbReference>
<dbReference type="PROSITE" id="PS00012">
    <property type="entry name" value="PHOSPHOPANTETHEINE"/>
    <property type="match status" value="1"/>
</dbReference>
<dbReference type="GO" id="GO:0016491">
    <property type="term" value="F:oxidoreductase activity"/>
    <property type="evidence" value="ECO:0007669"/>
    <property type="project" value="InterPro"/>
</dbReference>
<evidence type="ECO:0000259" key="13">
    <source>
        <dbReference type="PROSITE" id="PS50075"/>
    </source>
</evidence>
<dbReference type="GO" id="GO:0004312">
    <property type="term" value="F:fatty acid synthase activity"/>
    <property type="evidence" value="ECO:0007669"/>
    <property type="project" value="TreeGrafter"/>
</dbReference>
<dbReference type="SMART" id="SM00826">
    <property type="entry name" value="PKS_DH"/>
    <property type="match status" value="1"/>
</dbReference>
<dbReference type="Pfam" id="PF08659">
    <property type="entry name" value="KR"/>
    <property type="match status" value="1"/>
</dbReference>
<dbReference type="InterPro" id="IPR032821">
    <property type="entry name" value="PKS_assoc"/>
</dbReference>
<dbReference type="GO" id="GO:0006633">
    <property type="term" value="P:fatty acid biosynthetic process"/>
    <property type="evidence" value="ECO:0007669"/>
    <property type="project" value="InterPro"/>
</dbReference>
<comment type="pathway">
    <text evidence="2">Antibiotic biosynthesis.</text>
</comment>
<feature type="region of interest" description="C-terminal hotdog fold" evidence="12">
    <location>
        <begin position="1068"/>
        <end position="1204"/>
    </location>
</feature>
<dbReference type="FunFam" id="3.40.47.10:FF:000019">
    <property type="entry name" value="Polyketide synthase type I"/>
    <property type="match status" value="1"/>
</dbReference>
<dbReference type="Pfam" id="PF13602">
    <property type="entry name" value="ADH_zinc_N_2"/>
    <property type="match status" value="1"/>
</dbReference>
<dbReference type="InterPro" id="IPR016035">
    <property type="entry name" value="Acyl_Trfase/lysoPLipase"/>
</dbReference>
<comment type="cofactor">
    <cofactor evidence="1">
        <name>pantetheine 4'-phosphate</name>
        <dbReference type="ChEBI" id="CHEBI:47942"/>
    </cofactor>
</comment>
<comment type="pathway">
    <text evidence="3">Lipid metabolism.</text>
</comment>
<dbReference type="InterPro" id="IPR016039">
    <property type="entry name" value="Thiolase-like"/>
</dbReference>
<dbReference type="SUPFAM" id="SSF51735">
    <property type="entry name" value="NAD(P)-binding Rossmann-fold domains"/>
    <property type="match status" value="3"/>
</dbReference>
<evidence type="ECO:0000256" key="9">
    <source>
        <dbReference type="ARBA" id="ARBA00023194"/>
    </source>
</evidence>
<dbReference type="InterPro" id="IPR050091">
    <property type="entry name" value="PKS_NRPS_Biosynth_Enz"/>
</dbReference>
<dbReference type="FunFam" id="3.90.180.10:FF:000032">
    <property type="entry name" value="Probable polyketide synthase pks1"/>
    <property type="match status" value="1"/>
</dbReference>
<dbReference type="CDD" id="cd08956">
    <property type="entry name" value="KR_3_FAS_SDR_x"/>
    <property type="match status" value="1"/>
</dbReference>
<dbReference type="InterPro" id="IPR009081">
    <property type="entry name" value="PP-bd_ACP"/>
</dbReference>
<dbReference type="CDD" id="cd00833">
    <property type="entry name" value="PKS"/>
    <property type="match status" value="1"/>
</dbReference>
<dbReference type="EMBL" id="AP022587">
    <property type="protein sequence ID" value="BBY20824.1"/>
    <property type="molecule type" value="Genomic_DNA"/>
</dbReference>
<keyword evidence="11" id="KW-0012">Acyltransferase</keyword>
<sequence length="2135" mass="221632">MNSTPEELIKALRASLKENERLKRENREYLALATREATEPVAVVGMACRYPGGVNSPEALWEMVVEGRDVVSDFPADRGWELAELFDPDPDAAGKSYNRCGGFLSDVADFDAAFFGIAPSEALAMDPQQRLLLEVSWEALERAGIDPVTLRGSATGVFVGIFHGSYGGQGRVPGDLERYGLRGSTLSVASGRVAYSLGLEGPAVSVDTACSSSLVALHLAARSLRSSECDVALVGGVTVMATPAMFVEFCRQRALSADGRCKAYAGAADGTGFSEGVGVLVVERLADARRLGHRVLAVVRGSAVNQDGASNGLATPNGPAQQRVIRAALASARLGTADVDLVEGHGTGTTLGDPIEAQAILATYGQDRPADQPLWLGSIKSNMGHTSAAAGVAGVIKMVQAMRHGVMPKTLHVDVPTPHVDWSAGAVSLLTDQRAWPPVDRPRRAGVSSFGISGTNAHVILEQAAPLETIGGPGVNDMPVAPWVLSARSAEALAGQAQRLLARVQDDPQLAVADVGWSLVSVRSVFEHRAVVVGTRDELIAGLAGLAAGEVGANVVVGRAQAVGKTVFVFPGQGSQWIGMGAQLLNTAPVFAEQLNRCEKALGEYVQWSLIDVIRGAAGDPGLDRVDVVQPALWAIMVSLAELWRSLGVQPDAVIGHSQGEIAAACVAGALSLEDGARVVALRSRLLVQLSGAGGMVSLACGLEQARDLLAPAGERLNIAAVNGVSAIVVSGEVDALEELMRRCEGAGVRARRIDVDYASHSAQVDAIREPLVETLNGIEPRSSSVTFFSTVTGEPLDTAGLNADYWFRSIRQTVQFEQAVRTACDAGYRVFIESSPHPVLVAGIEDTVAVRDPAGAVVIPSLGRDDGGLDRFWLSAGQAHAAGVAVDWRAVFSGARQVELPTYAFQGRRFWLPPLDISGGDLGGLGLAGAEHGLLGAVVQRPDSGAVVLTGRLSLAAQPWLADHAVAGVVLFPGAGFVELALRAGDEVGCSVVDELTLSAPLLLPAADGVQVQVVVGALASSGRRTFSVYSLGVQPDSEWALHATGALSVGADNPVADLSVWPPVGATAVDIGDAYQQLTQRGYEYGPAFQGLQAMWRLGKEVFAEVAVPEVAGMKVDSFGIHPVLVDAALHAMGVVGDQAETMLPFSWQGVCLHAAGASRARVRIAPVGVSAVSVDLADGAGLPILSVRELVVRPVSAAQLTAVAAARRAGGGLLEVVWSPVTLQATTIRDAGVTVWKPSSGASVGSVYAATHAALGVLQSWLAGDDARLLVVLTHGAVGLAGEAVTDLAGAAVWGLVRAAQAEQPGRVVLADSDGSLEIEDVIACGEPQLVVRSGVAHAARLGAVGAGAVLELPPGGWRLVAGGGGTLEDVVVAPAVPTELDPGQVRVAVAAVGVNFRDVLVALGMYPGGGELGVEGAGIVLEVGPGVAGLCVGDAVLGLLGVVGSEAVVDARLVTAVPAGWTLPQAASVPVVFLTALYGLSVLAGVKAGERVLVHAATGGVGMAAVQLARHWGAEVFVTASRGKWDTLRAMGFDDDHIGDTRTVDFEEKFLATTGGAGVDVVLNSLAGEFLDASLRLLVRGGRFIEMGKTDLRDPASMAPGVMYRAFDLIEAGPDLTSTMLSDLIAMFDTGVLEPLPVKTFDVRSASSAYRFVSQARHTGKVVLTIPDGPGDAMLTGSGGGLAGGSVLITGGTGMAGSAVAEHLVARYGVAHVVLVSRSGAAGEGVAELTDRLTGAGAQVTVAACDVADRHALAALIAELPARYPLKGVIHTAGVIDDGLIESLTPQRMDTVLRAKVDGAWNLHELTRDADLSAFVMFSSMAGIVGSPGQGNYAAANSFLDGLAGYRRAQGLAGLSVAWGLWEQASGMTQHLDERDKARMSRGGLAPLSTPHALRLFDAAMLAERAALVAARIDSGALADNGATLPPLLSQLVARPIRRVIDESDTTSAYMTSLVARLQGLSAEQRHCELVDLVCRNAATVLGRPNAGDIDAGCVFQDLGFDSLTAVELRNRLKTATGLTLSPTLIFDYPTPIVLAEHLDSRLVVPTDSEPAQQANLMARFNDITRELQALLSQADWQPEDRPHLTTRIQTLLTTLSAHLDPHDQQEADDEDIHSASESELFAILDEELGS</sequence>
<dbReference type="InterPro" id="IPR020843">
    <property type="entry name" value="ER"/>
</dbReference>
<dbReference type="InterPro" id="IPR049552">
    <property type="entry name" value="PKS_DH_N"/>
</dbReference>
<evidence type="ECO:0000256" key="3">
    <source>
        <dbReference type="ARBA" id="ARBA00005189"/>
    </source>
</evidence>
<dbReference type="InterPro" id="IPR011032">
    <property type="entry name" value="GroES-like_sf"/>
</dbReference>
<accession>A0A7I7Q362</accession>
<dbReference type="FunFam" id="3.10.129.110:FF:000003">
    <property type="entry name" value="Probable polyketide synthase pks1"/>
    <property type="match status" value="1"/>
</dbReference>
<dbReference type="FunFam" id="1.10.1200.10:FF:000007">
    <property type="entry name" value="Probable polyketide synthase pks17"/>
    <property type="match status" value="1"/>
</dbReference>
<organism evidence="16 17">
    <name type="scientific">Mycobacterium stomatepiae</name>
    <dbReference type="NCBI Taxonomy" id="470076"/>
    <lineage>
        <taxon>Bacteria</taxon>
        <taxon>Bacillati</taxon>
        <taxon>Actinomycetota</taxon>
        <taxon>Actinomycetes</taxon>
        <taxon>Mycobacteriales</taxon>
        <taxon>Mycobacteriaceae</taxon>
        <taxon>Mycobacterium</taxon>
        <taxon>Mycobacterium simiae complex</taxon>
    </lineage>
</organism>
<dbReference type="Pfam" id="PF14765">
    <property type="entry name" value="PS-DH"/>
    <property type="match status" value="1"/>
</dbReference>
<dbReference type="InterPro" id="IPR020807">
    <property type="entry name" value="PKS_DH"/>
</dbReference>
<keyword evidence="4" id="KW-0596">Phosphopantetheine</keyword>
<dbReference type="InterPro" id="IPR057326">
    <property type="entry name" value="KR_dom"/>
</dbReference>
<dbReference type="InterPro" id="IPR016036">
    <property type="entry name" value="Malonyl_transacylase_ACP-bd"/>
</dbReference>
<feature type="domain" description="PKS/mFAS DH" evidence="15">
    <location>
        <begin position="933"/>
        <end position="1204"/>
    </location>
</feature>
<dbReference type="SMART" id="SM00825">
    <property type="entry name" value="PKS_KS"/>
    <property type="match status" value="1"/>
</dbReference>
<protein>
    <submittedName>
        <fullName evidence="16">Polyketide synthase</fullName>
    </submittedName>
</protein>
<feature type="active site" description="Proton donor; for dehydratase activity" evidence="12">
    <location>
        <position position="1129"/>
    </location>
</feature>
<evidence type="ECO:0000256" key="8">
    <source>
        <dbReference type="ARBA" id="ARBA00023098"/>
    </source>
</evidence>
<keyword evidence="9" id="KW-0045">Antibiotic biosynthesis</keyword>
<dbReference type="InterPro" id="IPR055123">
    <property type="entry name" value="SpnB-like_Rossmann"/>
</dbReference>
<dbReference type="Gene3D" id="3.30.70.3290">
    <property type="match status" value="1"/>
</dbReference>
<evidence type="ECO:0000256" key="2">
    <source>
        <dbReference type="ARBA" id="ARBA00004792"/>
    </source>
</evidence>
<evidence type="ECO:0000256" key="1">
    <source>
        <dbReference type="ARBA" id="ARBA00001957"/>
    </source>
</evidence>
<evidence type="ECO:0000256" key="6">
    <source>
        <dbReference type="ARBA" id="ARBA00022679"/>
    </source>
</evidence>
<dbReference type="SUPFAM" id="SSF52151">
    <property type="entry name" value="FabD/lysophospholipase-like"/>
    <property type="match status" value="1"/>
</dbReference>
<dbReference type="SUPFAM" id="SSF53901">
    <property type="entry name" value="Thiolase-like"/>
    <property type="match status" value="1"/>
</dbReference>
<keyword evidence="10" id="KW-0511">Multifunctional enzyme</keyword>
<dbReference type="InterPro" id="IPR020841">
    <property type="entry name" value="PKS_Beta-ketoAc_synthase_dom"/>
</dbReference>
<dbReference type="GO" id="GO:0033068">
    <property type="term" value="P:macrolide biosynthetic process"/>
    <property type="evidence" value="ECO:0007669"/>
    <property type="project" value="UniProtKB-ARBA"/>
</dbReference>
<dbReference type="InterPro" id="IPR014043">
    <property type="entry name" value="Acyl_transferase_dom"/>
</dbReference>
<dbReference type="Pfam" id="PF21089">
    <property type="entry name" value="PKS_DH_N"/>
    <property type="match status" value="1"/>
</dbReference>
<evidence type="ECO:0000256" key="10">
    <source>
        <dbReference type="ARBA" id="ARBA00023268"/>
    </source>
</evidence>
<evidence type="ECO:0000256" key="11">
    <source>
        <dbReference type="ARBA" id="ARBA00023315"/>
    </source>
</evidence>
<dbReference type="InterPro" id="IPR013968">
    <property type="entry name" value="PKS_KR"/>
</dbReference>
<evidence type="ECO:0000256" key="7">
    <source>
        <dbReference type="ARBA" id="ARBA00022832"/>
    </source>
</evidence>
<keyword evidence="6" id="KW-0808">Transferase</keyword>